<dbReference type="Pfam" id="PF04149">
    <property type="entry name" value="DUF397"/>
    <property type="match status" value="1"/>
</dbReference>
<feature type="domain" description="DUF397" evidence="1">
    <location>
        <begin position="14"/>
        <end position="65"/>
    </location>
</feature>
<evidence type="ECO:0000313" key="3">
    <source>
        <dbReference type="Proteomes" id="UP001214441"/>
    </source>
</evidence>
<evidence type="ECO:0000259" key="1">
    <source>
        <dbReference type="Pfam" id="PF04149"/>
    </source>
</evidence>
<proteinExistence type="predicted"/>
<name>A0ABT6ZWU7_9ACTN</name>
<dbReference type="InterPro" id="IPR007278">
    <property type="entry name" value="DUF397"/>
</dbReference>
<evidence type="ECO:0000313" key="2">
    <source>
        <dbReference type="EMBL" id="MDJ1133545.1"/>
    </source>
</evidence>
<gene>
    <name evidence="2" type="ORF">NMN56_016545</name>
</gene>
<accession>A0ABT6ZWU7</accession>
<sequence>MNTYIPDSSATGFSWFKSSYSSSGNQCVESAKVPGMVPVRDSKSPHGPALAFSPDTWSLFVRSIKEGEFGI</sequence>
<keyword evidence="3" id="KW-1185">Reference proteome</keyword>
<dbReference type="Proteomes" id="UP001214441">
    <property type="component" value="Unassembled WGS sequence"/>
</dbReference>
<protein>
    <submittedName>
        <fullName evidence="2">DUF397 domain-containing protein</fullName>
    </submittedName>
</protein>
<organism evidence="2 3">
    <name type="scientific">Streptomyces iconiensis</name>
    <dbReference type="NCBI Taxonomy" id="1384038"/>
    <lineage>
        <taxon>Bacteria</taxon>
        <taxon>Bacillati</taxon>
        <taxon>Actinomycetota</taxon>
        <taxon>Actinomycetes</taxon>
        <taxon>Kitasatosporales</taxon>
        <taxon>Streptomycetaceae</taxon>
        <taxon>Streptomyces</taxon>
    </lineage>
</organism>
<dbReference type="RefSeq" id="WP_274039508.1">
    <property type="nucleotide sequence ID" value="NZ_JANCPR020000014.1"/>
</dbReference>
<reference evidence="2 3" key="1">
    <citation type="submission" date="2023-05" db="EMBL/GenBank/DDBJ databases">
        <title>Streptantibioticus silvisoli sp. nov., acidotolerant actinomycetes 1 from pine litter.</title>
        <authorList>
            <person name="Swiecimska M."/>
            <person name="Golinska P."/>
            <person name="Sangal V."/>
            <person name="Wachnowicz B."/>
            <person name="Goodfellow M."/>
        </authorList>
    </citation>
    <scope>NUCLEOTIDE SEQUENCE [LARGE SCALE GENOMIC DNA]</scope>
    <source>
        <strain evidence="2 3">DSM 42109</strain>
    </source>
</reference>
<dbReference type="EMBL" id="JANCPR020000014">
    <property type="protein sequence ID" value="MDJ1133545.1"/>
    <property type="molecule type" value="Genomic_DNA"/>
</dbReference>
<comment type="caution">
    <text evidence="2">The sequence shown here is derived from an EMBL/GenBank/DDBJ whole genome shotgun (WGS) entry which is preliminary data.</text>
</comment>